<evidence type="ECO:0000256" key="3">
    <source>
        <dbReference type="ARBA" id="ARBA00009385"/>
    </source>
</evidence>
<feature type="domain" description="EGF-like" evidence="16">
    <location>
        <begin position="542"/>
        <end position="577"/>
    </location>
</feature>
<dbReference type="Pfam" id="PF25020">
    <property type="entry name" value="TTR_TEN1-4"/>
    <property type="match status" value="1"/>
</dbReference>
<dbReference type="PANTHER" id="PTHR11219">
    <property type="entry name" value="TENEURIN AND N-ACETYLGLUCOSAMINE-1-PHOSPHODIESTER ALPHA-N-ACETYLGLUCOSAMINIDASE"/>
    <property type="match status" value="1"/>
</dbReference>
<comment type="subcellular location">
    <subcellularLocation>
        <location evidence="1">Cell membrane</location>
        <topology evidence="1">Single-pass membrane protein</topology>
    </subcellularLocation>
    <subcellularLocation>
        <location evidence="2">Cell projection</location>
    </subcellularLocation>
</comment>
<dbReference type="Pfam" id="PF23093">
    <property type="entry name" value="GBD_Tenm3"/>
    <property type="match status" value="1"/>
</dbReference>
<keyword evidence="5 13" id="KW-0245">EGF-like domain</keyword>
<dbReference type="Pfam" id="PF06484">
    <property type="entry name" value="Ten_N"/>
    <property type="match status" value="1"/>
</dbReference>
<dbReference type="SMART" id="SM00181">
    <property type="entry name" value="EGF"/>
    <property type="match status" value="6"/>
</dbReference>
<keyword evidence="11" id="KW-0325">Glycoprotein</keyword>
<feature type="disulfide bond" evidence="13">
    <location>
        <begin position="567"/>
        <end position="576"/>
    </location>
</feature>
<evidence type="ECO:0000256" key="14">
    <source>
        <dbReference type="SAM" id="MobiDB-lite"/>
    </source>
</evidence>
<evidence type="ECO:0000256" key="9">
    <source>
        <dbReference type="ARBA" id="ARBA00023136"/>
    </source>
</evidence>
<dbReference type="Proteomes" id="UP001652641">
    <property type="component" value="Chromosome 4"/>
</dbReference>
<dbReference type="Pfam" id="PF23538">
    <property type="entry name" value="Teneurin_ABD"/>
    <property type="match status" value="1"/>
</dbReference>
<dbReference type="Gene3D" id="2.180.10.10">
    <property type="entry name" value="RHS repeat-associated core"/>
    <property type="match status" value="1"/>
</dbReference>
<evidence type="ECO:0000256" key="1">
    <source>
        <dbReference type="ARBA" id="ARBA00004162"/>
    </source>
</evidence>
<dbReference type="PROSITE" id="PS00022">
    <property type="entry name" value="EGF_1"/>
    <property type="match status" value="4"/>
</dbReference>
<dbReference type="InterPro" id="IPR022385">
    <property type="entry name" value="Rhs_assc_core"/>
</dbReference>
<dbReference type="Pfam" id="PF24329">
    <property type="entry name" value="FN-plug_TEN1-4"/>
    <property type="match status" value="1"/>
</dbReference>
<keyword evidence="10 13" id="KW-1015">Disulfide bond</keyword>
<sequence>MLHAANKGRKPSAEPGRPIPPTSSSSLLPSAQLPSSHNPPPVSCQMPLLDSNTSHQIMDTNPDEEFSPNSYLLRACSGPQQASSSGPPNHHSQSTLRPPLPPPHNHTLSHHHSSANSLNRNSLTNRRSQIHAPAPAPNDLATTPESVQLQDSWVLNSNVPLETRHFLFKTSSGSTPLFSSSSPGYPLTSGTVYTPPPRLLPRNTFSRKAFKLKKPSKYCSWKCAALSAIAAALLLAILLAYFIVPWSLKNSSIDSGEAEVGRRVTQEVPPGVFWRSQIHISQPQFLKFNISLGKDALFGVYIRRGLPPSHAQYDFMERLDGKEKWSVVESPRERRSIQTLVQNEAVFVQYLDVGLWHLAFYNDGKDKEMVSFNTVVLDSVQDCPRNCHGNGECVSGLCHCFPGFLGADCAKAACPVLCSGNGQYSKGTCQCYSGWKGAECDVPMNQCIDPSCGGHGSCIDGNCVCSAGYKGEHCEEVDCLDPTCSSHGVCVNGECLCSPGWGGLNCELARVQCPDQCSGHGTYVPDTGLCSCDPNWMGPDCSVDGCPDLCNGNGRCTLGQNSWQCVCQTGWRGPGCNVAMETSCADNKDNEGDGLVDCLDPDCCLQSACQNSLLCRGSRDPLDIIQQGQTDSPAVKSFYDRIKLLAGKDSTHIIPGDNPFNSSLVSLIRGQVVTTDGTPLVGVNVSFVKYPKYGYTITRQDGTFDLIANGGASLTLHFERAPFMSQERTVWLPWNSFYAMDTLVMKTEENSIPSCDLSGFVRPDPIIISSPLSTFFSAAPGHNPIVPETQVLHEEIELPGSNVKLRYLSSRTAGYKSLLKITMTQSTVPLNLIKVHLMVAVEGHLFQKSFQASPNLAYTFIWDKTDAYGQRVYGLSDAVVSVGFEYETCPSLILWEKRTALLQGFELDPSNLGGWSLDKHHILNVKSGILHKGTGENQFLTQQPAIITSIMGNGRRRSISCPSCNGLAEGNKLLAPVALAVGIDGSLFVGDFNYIRRIFPSRNVTSILELRNKEFKHSNNPAHKYYLAVDPVSGSLYVSDTNSRRIYRVKSLSGAKDLAGNSEVVAGTGEQCLPFDEARCGDGGKAVDATLMSPRGIAVDKNGLMYFVDATMIRKVDQNGIISTLLGSNDLTAVRPLSCDSSMDVAQVRLEWPTDLAVNPMDNSLYVLENNVILRITENHQVSIIAGRPMHCQVPGIDYSLSKLAIHSALESASAIAISHTGVLYITETDEKKINRLRQVTTNGEICLLAGAASDCDCKNDVNCNCYSGDDAYATDAILNSPSSLAVAPDGTIYIADLGNIRIRAVSKNKPVLNAFNQYEAASPGEQELYVFNADGIHQYTVSLVTGEYLYNFTYSADNDVTELIDNNGNSLKIRRDSSGMPRHLLMPDNQIITLTVGTNGGLKVVSTQNLELGLMTYDGNTGLLATKSDETGWTTFYDYDHEGRLTNVTRPTGVVTSLHREMEKSITIDIENSNRDDDVTVITNLSSVEASYTVVQDQVRNSYQLCNNGTLRVMYANGMGVSFHSEPHVLAGTITPTIGRCNISLPMENGLNSIEWRLRKEQIKGKVTIFGRKLRVHGRNLLSIDYDRNIRTEKIYDDHRKFTLRIIYDQVGRPFLWLPSSGLAAVNVSYFFNGRLAGLQRGAMSERTDIDKQGRIVSRMFADGKVWSYSYLDKSMVLLLQSQRQYIFEYDSSDRLHAVTMPSVARHSMSTHTSIGYIRNIYNPPESNASVIFDYSDDGRILKTSFLGTGRQVFYKYGKLSKLSEIVYDSTAVTFGYDETTGVLKMVSLQSGGFSCTIRYRKIGPLVDKQIYRFSEEGMVNARFDYTYHDNSFRIASIKPVISETPLPVDLYRYDEISGKVEHFGKFGVIYYDINQIITTAVMTLSKHFDTHGRIKEVQYEMFRSLMYWMTVQYDSMGRVIKRELKLGPYANTTKYTYDYDGDGQLQSVAVNDRPTWRYSYDLNGNLHLLNPGNSVRLMPLRYDLRDRITRLGDVQYKIDDDGYLCQRGADIFEYNSKGLLTRAYNKASGWSVQYRYDGVGRRASYKTNLGHHLQYFYSDLHNPTRITHVYNHSNSEITSLYYDLQGHLFAMESSSGEEYYVASDNTGTPLAVFSINGLMIKQLQYTAYGEIYYDSNPDFQMVIGFHGGLYDPLTKLVHFTQRDYDVLAGRWTSPDYTMWKNVGKEPAPFNLYMFKSNNPLSNELDLKNYVTDVKSWLVMFGFQLSNIIPGFPRAKMYFVPPPYELSESQASENGQLITGVQQTTERHNQAFMALEGQVISKKLHANIREKAGHWFATTTPIIGKGIMFAIKEGQVTTGVSSIASEDSRKVASVLNNAYYLDKMHYSIEGKDTHYFVKIGSADSDLVTLGTTIGRKVLESGVNVTVSQPTLLVNGRTRRFTNIEFQYSTLLLSIRYGLTPDTLDEEKARVLDQARQRALGTAWAKEQQKARDGREGSRLWTEGEKQQLLSTGRVQGYEGYYVLPVEQYPELADSSSNIQFLRQNEMGKR</sequence>
<dbReference type="InterPro" id="IPR009471">
    <property type="entry name" value="Ten_N"/>
</dbReference>
<evidence type="ECO:0000256" key="2">
    <source>
        <dbReference type="ARBA" id="ARBA00004316"/>
    </source>
</evidence>
<evidence type="ECO:0000313" key="18">
    <source>
        <dbReference type="Proteomes" id="UP001652641"/>
    </source>
</evidence>
<evidence type="ECO:0000256" key="6">
    <source>
        <dbReference type="ARBA" id="ARBA00022692"/>
    </source>
</evidence>
<dbReference type="Pfam" id="PF15636">
    <property type="entry name" value="Tox-GHH"/>
    <property type="match status" value="1"/>
</dbReference>
<evidence type="ECO:0000256" key="5">
    <source>
        <dbReference type="ARBA" id="ARBA00022536"/>
    </source>
</evidence>
<dbReference type="Pfam" id="PF25023">
    <property type="entry name" value="TEN_YD-shell"/>
    <property type="match status" value="1"/>
</dbReference>
<keyword evidence="9 15" id="KW-0472">Membrane</keyword>
<dbReference type="CDD" id="cd00054">
    <property type="entry name" value="EGF_CA"/>
    <property type="match status" value="3"/>
</dbReference>
<dbReference type="Gene3D" id="2.120.10.30">
    <property type="entry name" value="TolB, C-terminal domain"/>
    <property type="match status" value="2"/>
</dbReference>
<dbReference type="PROSITE" id="PS01186">
    <property type="entry name" value="EGF_2"/>
    <property type="match status" value="4"/>
</dbReference>
<dbReference type="GeneID" id="112926477"/>
<feature type="compositionally biased region" description="Polar residues" evidence="14">
    <location>
        <begin position="50"/>
        <end position="59"/>
    </location>
</feature>
<organism evidence="18 19">
    <name type="scientific">Vulpes vulpes</name>
    <name type="common">Red fox</name>
    <dbReference type="NCBI Taxonomy" id="9627"/>
    <lineage>
        <taxon>Eukaryota</taxon>
        <taxon>Metazoa</taxon>
        <taxon>Chordata</taxon>
        <taxon>Craniata</taxon>
        <taxon>Vertebrata</taxon>
        <taxon>Euteleostomi</taxon>
        <taxon>Mammalia</taxon>
        <taxon>Eutheria</taxon>
        <taxon>Laurasiatheria</taxon>
        <taxon>Carnivora</taxon>
        <taxon>Caniformia</taxon>
        <taxon>Canidae</taxon>
        <taxon>Vulpes</taxon>
    </lineage>
</organism>
<evidence type="ECO:0000256" key="10">
    <source>
        <dbReference type="ARBA" id="ARBA00023157"/>
    </source>
</evidence>
<accession>A0ABM5ADB1</accession>
<dbReference type="PROSITE" id="PS51361">
    <property type="entry name" value="TENEURIN_N"/>
    <property type="match status" value="1"/>
</dbReference>
<dbReference type="SUPFAM" id="SSF50969">
    <property type="entry name" value="YVTN repeat-like/Quinoprotein amine dehydrogenase"/>
    <property type="match status" value="1"/>
</dbReference>
<dbReference type="NCBIfam" id="TIGR03696">
    <property type="entry name" value="Rhs_assc_core"/>
    <property type="match status" value="1"/>
</dbReference>
<feature type="domain" description="Teneurin N-terminal" evidence="17">
    <location>
        <begin position="1"/>
        <end position="223"/>
    </location>
</feature>
<dbReference type="RefSeq" id="XP_072612783.1">
    <property type="nucleotide sequence ID" value="XM_072756682.1"/>
</dbReference>
<dbReference type="PANTHER" id="PTHR11219:SF8">
    <property type="entry name" value="TENEURIN-2"/>
    <property type="match status" value="1"/>
</dbReference>
<evidence type="ECO:0000259" key="16">
    <source>
        <dbReference type="PROSITE" id="PS50026"/>
    </source>
</evidence>
<keyword evidence="12" id="KW-0966">Cell projection</keyword>
<dbReference type="SUPFAM" id="SSF101898">
    <property type="entry name" value="NHL repeat"/>
    <property type="match status" value="1"/>
</dbReference>
<evidence type="ECO:0000256" key="12">
    <source>
        <dbReference type="ARBA" id="ARBA00023273"/>
    </source>
</evidence>
<evidence type="ECO:0000256" key="4">
    <source>
        <dbReference type="ARBA" id="ARBA00022475"/>
    </source>
</evidence>
<gene>
    <name evidence="19" type="primary">TENM2</name>
</gene>
<evidence type="ECO:0000259" key="17">
    <source>
        <dbReference type="PROSITE" id="PS51361"/>
    </source>
</evidence>
<proteinExistence type="inferred from homology"/>
<dbReference type="InterPro" id="IPR000742">
    <property type="entry name" value="EGF"/>
</dbReference>
<feature type="domain" description="EGF-like" evidence="16">
    <location>
        <begin position="443"/>
        <end position="475"/>
    </location>
</feature>
<dbReference type="NCBIfam" id="TIGR01643">
    <property type="entry name" value="YD_repeat_2x"/>
    <property type="match status" value="1"/>
</dbReference>
<dbReference type="InterPro" id="IPR051216">
    <property type="entry name" value="Teneurin"/>
</dbReference>
<dbReference type="InterPro" id="IPR056820">
    <property type="entry name" value="TEN_TTR-like"/>
</dbReference>
<dbReference type="InterPro" id="IPR028916">
    <property type="entry name" value="Tox-GHH_dom"/>
</dbReference>
<feature type="transmembrane region" description="Helical" evidence="15">
    <location>
        <begin position="223"/>
        <end position="244"/>
    </location>
</feature>
<feature type="disulfide bond" evidence="13">
    <location>
        <begin position="546"/>
        <end position="556"/>
    </location>
</feature>
<comment type="similarity">
    <text evidence="3">Belongs to the tenascin family. Teneurin subfamily.</text>
</comment>
<dbReference type="InterPro" id="IPR057627">
    <property type="entry name" value="FN-plug_TEN1-4"/>
</dbReference>
<evidence type="ECO:0000256" key="15">
    <source>
        <dbReference type="SAM" id="Phobius"/>
    </source>
</evidence>
<comment type="caution">
    <text evidence="13">Lacks conserved residue(s) required for the propagation of feature annotation.</text>
</comment>
<dbReference type="Pfam" id="PF25021">
    <property type="entry name" value="TEN_NHL"/>
    <property type="match status" value="1"/>
</dbReference>
<dbReference type="Gene3D" id="2.10.25.10">
    <property type="entry name" value="Laminin"/>
    <property type="match status" value="6"/>
</dbReference>
<feature type="disulfide bond" evidence="13">
    <location>
        <begin position="465"/>
        <end position="474"/>
    </location>
</feature>
<dbReference type="InterPro" id="IPR057629">
    <property type="entry name" value="Teneurin1-4_GBD"/>
</dbReference>
<keyword evidence="6 15" id="KW-0812">Transmembrane</keyword>
<dbReference type="PROSITE" id="PS50026">
    <property type="entry name" value="EGF_3"/>
    <property type="match status" value="2"/>
</dbReference>
<feature type="region of interest" description="Disordered" evidence="14">
    <location>
        <begin position="1"/>
        <end position="119"/>
    </location>
</feature>
<keyword evidence="7" id="KW-0677">Repeat</keyword>
<dbReference type="InterPro" id="IPR008969">
    <property type="entry name" value="CarboxyPept-like_regulatory"/>
</dbReference>
<feature type="compositionally biased region" description="Low complexity" evidence="14">
    <location>
        <begin position="77"/>
        <end position="88"/>
    </location>
</feature>
<protein>
    <submittedName>
        <fullName evidence="19">Teneurin-2 isoform X34</fullName>
    </submittedName>
</protein>
<dbReference type="InterPro" id="IPR056823">
    <property type="entry name" value="TEN-like_YD-shell"/>
</dbReference>
<reference evidence="19" key="1">
    <citation type="submission" date="2025-08" db="UniProtKB">
        <authorList>
            <consortium name="RefSeq"/>
        </authorList>
    </citation>
    <scope>IDENTIFICATION</scope>
    <source>
        <tissue evidence="19">Cell line</tissue>
    </source>
</reference>
<keyword evidence="8 15" id="KW-1133">Transmembrane helix</keyword>
<evidence type="ECO:0000256" key="8">
    <source>
        <dbReference type="ARBA" id="ARBA00022989"/>
    </source>
</evidence>
<name>A0ABM5ADB1_VULVU</name>
<dbReference type="InterPro" id="IPR011042">
    <property type="entry name" value="6-blade_b-propeller_TolB-like"/>
</dbReference>
<keyword evidence="4" id="KW-1003">Cell membrane</keyword>
<dbReference type="Pfam" id="PF25024">
    <property type="entry name" value="EGF_TEN"/>
    <property type="match status" value="1"/>
</dbReference>
<dbReference type="InterPro" id="IPR056822">
    <property type="entry name" value="TEN_NHL"/>
</dbReference>
<evidence type="ECO:0000256" key="13">
    <source>
        <dbReference type="PROSITE-ProRule" id="PRU00076"/>
    </source>
</evidence>
<evidence type="ECO:0000313" key="19">
    <source>
        <dbReference type="RefSeq" id="XP_072612783.1"/>
    </source>
</evidence>
<dbReference type="InterPro" id="IPR006530">
    <property type="entry name" value="YD"/>
</dbReference>
<feature type="compositionally biased region" description="Basic residues" evidence="14">
    <location>
        <begin position="1"/>
        <end position="10"/>
    </location>
</feature>
<evidence type="ECO:0000256" key="7">
    <source>
        <dbReference type="ARBA" id="ARBA00022737"/>
    </source>
</evidence>
<dbReference type="SUPFAM" id="SSF49464">
    <property type="entry name" value="Carboxypeptidase regulatory domain-like"/>
    <property type="match status" value="1"/>
</dbReference>
<dbReference type="InterPro" id="IPR011044">
    <property type="entry name" value="Quino_amine_DH_bsu"/>
</dbReference>
<evidence type="ECO:0000256" key="11">
    <source>
        <dbReference type="ARBA" id="ARBA00023180"/>
    </source>
</evidence>
<keyword evidence="18" id="KW-1185">Reference proteome</keyword>
<feature type="compositionally biased region" description="Low complexity" evidence="14">
    <location>
        <begin position="22"/>
        <end position="36"/>
    </location>
</feature>